<evidence type="ECO:0000313" key="1">
    <source>
        <dbReference type="EMBL" id="KYP66713.1"/>
    </source>
</evidence>
<name>A0A151TI50_CAJCA</name>
<sequence length="108" mass="12383">MVQAELVELKKQIKDLLEKQMVRSNVSPWGALLLLVEKDGGARLCVDYRQLNGHVILAEGIAVDPTKVEVVIQWERPRIATEIRSFVELASYYRRFIEGFSRIVMPLT</sequence>
<dbReference type="Gene3D" id="3.30.70.270">
    <property type="match status" value="1"/>
</dbReference>
<reference evidence="1 2" key="1">
    <citation type="journal article" date="2012" name="Nat. Biotechnol.">
        <title>Draft genome sequence of pigeonpea (Cajanus cajan), an orphan legume crop of resource-poor farmers.</title>
        <authorList>
            <person name="Varshney R.K."/>
            <person name="Chen W."/>
            <person name="Li Y."/>
            <person name="Bharti A.K."/>
            <person name="Saxena R.K."/>
            <person name="Schlueter J.A."/>
            <person name="Donoghue M.T."/>
            <person name="Azam S."/>
            <person name="Fan G."/>
            <person name="Whaley A.M."/>
            <person name="Farmer A.D."/>
            <person name="Sheridan J."/>
            <person name="Iwata A."/>
            <person name="Tuteja R."/>
            <person name="Penmetsa R.V."/>
            <person name="Wu W."/>
            <person name="Upadhyaya H.D."/>
            <person name="Yang S.P."/>
            <person name="Shah T."/>
            <person name="Saxena K.B."/>
            <person name="Michael T."/>
            <person name="McCombie W.R."/>
            <person name="Yang B."/>
            <person name="Zhang G."/>
            <person name="Yang H."/>
            <person name="Wang J."/>
            <person name="Spillane C."/>
            <person name="Cook D.R."/>
            <person name="May G.D."/>
            <person name="Xu X."/>
            <person name="Jackson S.A."/>
        </authorList>
    </citation>
    <scope>NUCLEOTIDE SEQUENCE [LARGE SCALE GENOMIC DNA]</scope>
    <source>
        <strain evidence="2">cv. Asha</strain>
    </source>
</reference>
<dbReference type="STRING" id="3821.A0A151TI50"/>
<dbReference type="Proteomes" id="UP000075243">
    <property type="component" value="Chromosome 6"/>
</dbReference>
<organism evidence="1 2">
    <name type="scientific">Cajanus cajan</name>
    <name type="common">Pigeon pea</name>
    <name type="synonym">Cajanus indicus</name>
    <dbReference type="NCBI Taxonomy" id="3821"/>
    <lineage>
        <taxon>Eukaryota</taxon>
        <taxon>Viridiplantae</taxon>
        <taxon>Streptophyta</taxon>
        <taxon>Embryophyta</taxon>
        <taxon>Tracheophyta</taxon>
        <taxon>Spermatophyta</taxon>
        <taxon>Magnoliopsida</taxon>
        <taxon>eudicotyledons</taxon>
        <taxon>Gunneridae</taxon>
        <taxon>Pentapetalae</taxon>
        <taxon>rosids</taxon>
        <taxon>fabids</taxon>
        <taxon>Fabales</taxon>
        <taxon>Fabaceae</taxon>
        <taxon>Papilionoideae</taxon>
        <taxon>50 kb inversion clade</taxon>
        <taxon>NPAAA clade</taxon>
        <taxon>indigoferoid/millettioid clade</taxon>
        <taxon>Phaseoleae</taxon>
        <taxon>Cajanus</taxon>
    </lineage>
</organism>
<protein>
    <recommendedName>
        <fullName evidence="3">Transposon Ty3-I Gag-Pol polyprotein</fullName>
    </recommendedName>
</protein>
<dbReference type="SUPFAM" id="SSF56672">
    <property type="entry name" value="DNA/RNA polymerases"/>
    <property type="match status" value="1"/>
</dbReference>
<dbReference type="Gramene" id="C.cajan_12630.t">
    <property type="protein sequence ID" value="C.cajan_12630.t"/>
    <property type="gene ID" value="C.cajan_12630"/>
</dbReference>
<evidence type="ECO:0008006" key="3">
    <source>
        <dbReference type="Google" id="ProtNLM"/>
    </source>
</evidence>
<dbReference type="PANTHER" id="PTHR33064">
    <property type="entry name" value="POL PROTEIN"/>
    <property type="match status" value="1"/>
</dbReference>
<dbReference type="InterPro" id="IPR051320">
    <property type="entry name" value="Viral_Replic_Matur_Polypro"/>
</dbReference>
<dbReference type="EMBL" id="CM003608">
    <property type="protein sequence ID" value="KYP66713.1"/>
    <property type="molecule type" value="Genomic_DNA"/>
</dbReference>
<accession>A0A151TI50</accession>
<dbReference type="InterPro" id="IPR043502">
    <property type="entry name" value="DNA/RNA_pol_sf"/>
</dbReference>
<dbReference type="PANTHER" id="PTHR33064:SF37">
    <property type="entry name" value="RIBONUCLEASE H"/>
    <property type="match status" value="1"/>
</dbReference>
<gene>
    <name evidence="1" type="ORF">KK1_013019</name>
</gene>
<keyword evidence="2" id="KW-1185">Reference proteome</keyword>
<evidence type="ECO:0000313" key="2">
    <source>
        <dbReference type="Proteomes" id="UP000075243"/>
    </source>
</evidence>
<proteinExistence type="predicted"/>
<dbReference type="Gene3D" id="3.10.10.10">
    <property type="entry name" value="HIV Type 1 Reverse Transcriptase, subunit A, domain 1"/>
    <property type="match status" value="1"/>
</dbReference>
<dbReference type="AlphaFoldDB" id="A0A151TI50"/>
<dbReference type="InterPro" id="IPR043128">
    <property type="entry name" value="Rev_trsase/Diguanyl_cyclase"/>
</dbReference>